<comment type="caution">
    <text evidence="6">The sequence shown here is derived from an EMBL/GenBank/DDBJ whole genome shotgun (WGS) entry which is preliminary data.</text>
</comment>
<accession>A0A562VA07</accession>
<keyword evidence="4 6" id="KW-0808">Transferase</keyword>
<dbReference type="PANTHER" id="PTHR43179:SF12">
    <property type="entry name" value="GALACTOFURANOSYLTRANSFERASE GLFT2"/>
    <property type="match status" value="1"/>
</dbReference>
<proteinExistence type="inferred from homology"/>
<dbReference type="PANTHER" id="PTHR43179">
    <property type="entry name" value="RHAMNOSYLTRANSFERASE WBBL"/>
    <property type="match status" value="1"/>
</dbReference>
<sequence>MIPQPRATIVVITRDRRDELLATLAHTVDLPDTCPVIVVDNASRDGTGDAVASRFPQVTLIRANRNLGSLGRNLAVSRVTTPYVVFCDDDTHWQAGAIDRAVKLLDTHPGLATVTGRCLVAPGLAEDPITPELRYSPVPGPDWLPGPALMGIMAGLTVFRVSAFRAVGGFHARLWFGGEEELLALDLAAAGWWMCWAEDVIVHHLPSTRRDSTERRRLGIRNTLWTSWLRRPAGVAVRHSARVVRSAPRDADTARATAAALAGLPWVLASRRVLRPHVERRVRSLEASQRASVARRYVG</sequence>
<evidence type="ECO:0000256" key="4">
    <source>
        <dbReference type="ARBA" id="ARBA00022679"/>
    </source>
</evidence>
<comment type="similarity">
    <text evidence="2">Belongs to the glycosyltransferase 2 family.</text>
</comment>
<dbReference type="InterPro" id="IPR001173">
    <property type="entry name" value="Glyco_trans_2-like"/>
</dbReference>
<reference evidence="6 7" key="1">
    <citation type="journal article" date="2013" name="Stand. Genomic Sci.">
        <title>Genomic Encyclopedia of Type Strains, Phase I: The one thousand microbial genomes (KMG-I) project.</title>
        <authorList>
            <person name="Kyrpides N.C."/>
            <person name="Woyke T."/>
            <person name="Eisen J.A."/>
            <person name="Garrity G."/>
            <person name="Lilburn T.G."/>
            <person name="Beck B.J."/>
            <person name="Whitman W.B."/>
            <person name="Hugenholtz P."/>
            <person name="Klenk H.P."/>
        </authorList>
    </citation>
    <scope>NUCLEOTIDE SEQUENCE [LARGE SCALE GENOMIC DNA]</scope>
    <source>
        <strain evidence="6 7">DSM 45044</strain>
    </source>
</reference>
<dbReference type="AlphaFoldDB" id="A0A562VA07"/>
<dbReference type="InterPro" id="IPR029044">
    <property type="entry name" value="Nucleotide-diphossugar_trans"/>
</dbReference>
<evidence type="ECO:0000313" key="7">
    <source>
        <dbReference type="Proteomes" id="UP000321617"/>
    </source>
</evidence>
<evidence type="ECO:0000256" key="1">
    <source>
        <dbReference type="ARBA" id="ARBA00004776"/>
    </source>
</evidence>
<keyword evidence="7" id="KW-1185">Reference proteome</keyword>
<dbReference type="RefSeq" id="WP_147132223.1">
    <property type="nucleotide sequence ID" value="NZ_BAABIJ010000001.1"/>
</dbReference>
<dbReference type="Proteomes" id="UP000321617">
    <property type="component" value="Unassembled WGS sequence"/>
</dbReference>
<dbReference type="GO" id="GO:0016757">
    <property type="term" value="F:glycosyltransferase activity"/>
    <property type="evidence" value="ECO:0007669"/>
    <property type="project" value="UniProtKB-KW"/>
</dbReference>
<comment type="pathway">
    <text evidence="1">Cell wall biogenesis; cell wall polysaccharide biosynthesis.</text>
</comment>
<gene>
    <name evidence="6" type="ORF">LX16_0405</name>
</gene>
<dbReference type="Gene3D" id="3.90.550.10">
    <property type="entry name" value="Spore Coat Polysaccharide Biosynthesis Protein SpsA, Chain A"/>
    <property type="match status" value="1"/>
</dbReference>
<evidence type="ECO:0000259" key="5">
    <source>
        <dbReference type="Pfam" id="PF00535"/>
    </source>
</evidence>
<evidence type="ECO:0000313" key="6">
    <source>
        <dbReference type="EMBL" id="TWJ14716.1"/>
    </source>
</evidence>
<feature type="domain" description="Glycosyltransferase 2-like" evidence="5">
    <location>
        <begin position="8"/>
        <end position="116"/>
    </location>
</feature>
<dbReference type="Pfam" id="PF00535">
    <property type="entry name" value="Glycos_transf_2"/>
    <property type="match status" value="1"/>
</dbReference>
<dbReference type="SUPFAM" id="SSF53448">
    <property type="entry name" value="Nucleotide-diphospho-sugar transferases"/>
    <property type="match status" value="1"/>
</dbReference>
<dbReference type="EMBL" id="VLLL01000005">
    <property type="protein sequence ID" value="TWJ14716.1"/>
    <property type="molecule type" value="Genomic_DNA"/>
</dbReference>
<keyword evidence="3" id="KW-0328">Glycosyltransferase</keyword>
<organism evidence="6 7">
    <name type="scientific">Stackebrandtia albiflava</name>
    <dbReference type="NCBI Taxonomy" id="406432"/>
    <lineage>
        <taxon>Bacteria</taxon>
        <taxon>Bacillati</taxon>
        <taxon>Actinomycetota</taxon>
        <taxon>Actinomycetes</taxon>
        <taxon>Glycomycetales</taxon>
        <taxon>Glycomycetaceae</taxon>
        <taxon>Stackebrandtia</taxon>
    </lineage>
</organism>
<protein>
    <submittedName>
        <fullName evidence="6">GT2 family glycosyltransferase</fullName>
    </submittedName>
</protein>
<evidence type="ECO:0000256" key="2">
    <source>
        <dbReference type="ARBA" id="ARBA00006739"/>
    </source>
</evidence>
<dbReference type="OrthoDB" id="9787979at2"/>
<evidence type="ECO:0000256" key="3">
    <source>
        <dbReference type="ARBA" id="ARBA00022676"/>
    </source>
</evidence>
<name>A0A562VA07_9ACTN</name>